<reference evidence="1" key="1">
    <citation type="submission" date="2018-02" db="EMBL/GenBank/DDBJ databases">
        <title>Rhizophora mucronata_Transcriptome.</title>
        <authorList>
            <person name="Meera S.P."/>
            <person name="Sreeshan A."/>
            <person name="Augustine A."/>
        </authorList>
    </citation>
    <scope>NUCLEOTIDE SEQUENCE</scope>
    <source>
        <tissue evidence="1">Leaf</tissue>
    </source>
</reference>
<dbReference type="AlphaFoldDB" id="A0A2P2M7Y8"/>
<accession>A0A2P2M7Y8</accession>
<organism evidence="1">
    <name type="scientific">Rhizophora mucronata</name>
    <name type="common">Asiatic mangrove</name>
    <dbReference type="NCBI Taxonomy" id="61149"/>
    <lineage>
        <taxon>Eukaryota</taxon>
        <taxon>Viridiplantae</taxon>
        <taxon>Streptophyta</taxon>
        <taxon>Embryophyta</taxon>
        <taxon>Tracheophyta</taxon>
        <taxon>Spermatophyta</taxon>
        <taxon>Magnoliopsida</taxon>
        <taxon>eudicotyledons</taxon>
        <taxon>Gunneridae</taxon>
        <taxon>Pentapetalae</taxon>
        <taxon>rosids</taxon>
        <taxon>fabids</taxon>
        <taxon>Malpighiales</taxon>
        <taxon>Rhizophoraceae</taxon>
        <taxon>Rhizophora</taxon>
    </lineage>
</organism>
<evidence type="ECO:0000313" key="1">
    <source>
        <dbReference type="EMBL" id="MBX26343.1"/>
    </source>
</evidence>
<dbReference type="EMBL" id="GGEC01045859">
    <property type="protein sequence ID" value="MBX26343.1"/>
    <property type="molecule type" value="Transcribed_RNA"/>
</dbReference>
<name>A0A2P2M7Y8_RHIMU</name>
<proteinExistence type="predicted"/>
<protein>
    <submittedName>
        <fullName evidence="1">Uncharacterized protein</fullName>
    </submittedName>
</protein>
<sequence length="16" mass="2021">MNSIRRKIKKIKIKTY</sequence>